<gene>
    <name evidence="2" type="ORF">G6048_46270</name>
</gene>
<evidence type="ECO:0000313" key="3">
    <source>
        <dbReference type="Proteomes" id="UP001518140"/>
    </source>
</evidence>
<protein>
    <recommendedName>
        <fullName evidence="4">DUF4157 domain-containing protein</fullName>
    </recommendedName>
</protein>
<sequence>MAVSCQEQAERVEETVLQPVDHWVDGQEQRCRDEPCNWWTLCLNKLFCWIVVVLVKVSLWITTIVVRWVYRTVCAVVTVVVGVVALLFGNSDILFQALKDLWTLAKDGFYSAIGAVIFVALRIVDLVQTVLRIQPAKRRLTEDERKLLWPIFRDSLAYDVIELVVGPAGVLGISGRPFTMGFTIYLPMYSDPKLVHECVHTWQFQFSGFRYVGNSALHQLDSIVFSPSYNPYSWQPRMGAGDSWFALPSVEAQAKFIEDVYTGGIFHSSGLEATDDISPGAFFREDDSGVNSFVVGGVPYTQQANDAWRILRTR</sequence>
<dbReference type="EMBL" id="JAAKZX010000349">
    <property type="protein sequence ID" value="NGO49173.1"/>
    <property type="molecule type" value="Genomic_DNA"/>
</dbReference>
<accession>A0ABX0E637</accession>
<proteinExistence type="predicted"/>
<dbReference type="Proteomes" id="UP001518140">
    <property type="component" value="Unassembled WGS sequence"/>
</dbReference>
<organism evidence="2 3">
    <name type="scientific">Streptomyces ureilyticus</name>
    <dbReference type="NCBI Taxonomy" id="1775131"/>
    <lineage>
        <taxon>Bacteria</taxon>
        <taxon>Bacillati</taxon>
        <taxon>Actinomycetota</taxon>
        <taxon>Actinomycetes</taxon>
        <taxon>Kitasatosporales</taxon>
        <taxon>Streptomycetaceae</taxon>
        <taxon>Streptomyces</taxon>
    </lineage>
</organism>
<reference evidence="2 3" key="1">
    <citation type="submission" date="2020-02" db="EMBL/GenBank/DDBJ databases">
        <title>Whole-genome analyses of novel actinobacteria.</title>
        <authorList>
            <person name="Sahin N."/>
            <person name="Tokatli A."/>
        </authorList>
    </citation>
    <scope>NUCLEOTIDE SEQUENCE [LARGE SCALE GENOMIC DNA]</scope>
    <source>
        <strain evidence="2 3">YC419</strain>
    </source>
</reference>
<feature type="transmembrane region" description="Helical" evidence="1">
    <location>
        <begin position="68"/>
        <end position="89"/>
    </location>
</feature>
<keyword evidence="1" id="KW-1133">Transmembrane helix</keyword>
<name>A0ABX0E637_9ACTN</name>
<evidence type="ECO:0008006" key="4">
    <source>
        <dbReference type="Google" id="ProtNLM"/>
    </source>
</evidence>
<dbReference type="RefSeq" id="WP_165345618.1">
    <property type="nucleotide sequence ID" value="NZ_JAAKZX010000349.1"/>
</dbReference>
<evidence type="ECO:0000313" key="2">
    <source>
        <dbReference type="EMBL" id="NGO49173.1"/>
    </source>
</evidence>
<evidence type="ECO:0000256" key="1">
    <source>
        <dbReference type="SAM" id="Phobius"/>
    </source>
</evidence>
<comment type="caution">
    <text evidence="2">The sequence shown here is derived from an EMBL/GenBank/DDBJ whole genome shotgun (WGS) entry which is preliminary data.</text>
</comment>
<feature type="transmembrane region" description="Helical" evidence="1">
    <location>
        <begin position="109"/>
        <end position="131"/>
    </location>
</feature>
<keyword evidence="1" id="KW-0812">Transmembrane</keyword>
<keyword evidence="3" id="KW-1185">Reference proteome</keyword>
<feature type="transmembrane region" description="Helical" evidence="1">
    <location>
        <begin position="38"/>
        <end position="61"/>
    </location>
</feature>
<keyword evidence="1" id="KW-0472">Membrane</keyword>